<feature type="domain" description="DUF5678" evidence="1">
    <location>
        <begin position="12"/>
        <end position="45"/>
    </location>
</feature>
<sequence>MDSKQRNYDLRKLLEPYANKWVALSRDRKKVVASGANLREVVSKSQSRDVVLMRAFPADARYAPTGI</sequence>
<comment type="caution">
    <text evidence="2">The sequence shown here is derived from an EMBL/GenBank/DDBJ whole genome shotgun (WGS) entry which is preliminary data.</text>
</comment>
<dbReference type="InterPro" id="IPR043734">
    <property type="entry name" value="DUF5678"/>
</dbReference>
<dbReference type="Proteomes" id="UP000178065">
    <property type="component" value="Unassembled WGS sequence"/>
</dbReference>
<proteinExistence type="predicted"/>
<dbReference type="Pfam" id="PF18929">
    <property type="entry name" value="DUF5678"/>
    <property type="match status" value="1"/>
</dbReference>
<evidence type="ECO:0000313" key="3">
    <source>
        <dbReference type="Proteomes" id="UP000178065"/>
    </source>
</evidence>
<evidence type="ECO:0000313" key="2">
    <source>
        <dbReference type="EMBL" id="OHA64778.1"/>
    </source>
</evidence>
<evidence type="ECO:0000259" key="1">
    <source>
        <dbReference type="Pfam" id="PF18929"/>
    </source>
</evidence>
<dbReference type="STRING" id="1802448.A2672_00390"/>
<dbReference type="EMBL" id="MHTT01000028">
    <property type="protein sequence ID" value="OHA64778.1"/>
    <property type="molecule type" value="Genomic_DNA"/>
</dbReference>
<protein>
    <recommendedName>
        <fullName evidence="1">DUF5678 domain-containing protein</fullName>
    </recommendedName>
</protein>
<name>A0A1G2QWL1_9BACT</name>
<reference evidence="2 3" key="1">
    <citation type="journal article" date="2016" name="Nat. Commun.">
        <title>Thousands of microbial genomes shed light on interconnected biogeochemical processes in an aquifer system.</title>
        <authorList>
            <person name="Anantharaman K."/>
            <person name="Brown C.T."/>
            <person name="Hug L.A."/>
            <person name="Sharon I."/>
            <person name="Castelle C.J."/>
            <person name="Probst A.J."/>
            <person name="Thomas B.C."/>
            <person name="Singh A."/>
            <person name="Wilkins M.J."/>
            <person name="Karaoz U."/>
            <person name="Brodie E.L."/>
            <person name="Williams K.H."/>
            <person name="Hubbard S.S."/>
            <person name="Banfield J.F."/>
        </authorList>
    </citation>
    <scope>NUCLEOTIDE SEQUENCE [LARGE SCALE GENOMIC DNA]</scope>
</reference>
<dbReference type="AlphaFoldDB" id="A0A1G2QWL1"/>
<organism evidence="2 3">
    <name type="scientific">Candidatus Wildermuthbacteria bacterium RIFCSPHIGHO2_01_FULL_49_22b</name>
    <dbReference type="NCBI Taxonomy" id="1802448"/>
    <lineage>
        <taxon>Bacteria</taxon>
        <taxon>Candidatus Wildermuthiibacteriota</taxon>
    </lineage>
</organism>
<accession>A0A1G2QWL1</accession>
<gene>
    <name evidence="2" type="ORF">A2672_00390</name>
</gene>